<evidence type="ECO:0008006" key="3">
    <source>
        <dbReference type="Google" id="ProtNLM"/>
    </source>
</evidence>
<name>A0AAN8TXX9_SOLBU</name>
<accession>A0AAN8TXX9</accession>
<protein>
    <recommendedName>
        <fullName evidence="3">F-box protein</fullName>
    </recommendedName>
</protein>
<evidence type="ECO:0000313" key="1">
    <source>
        <dbReference type="EMBL" id="KAK6792907.1"/>
    </source>
</evidence>
<proteinExistence type="predicted"/>
<dbReference type="EMBL" id="JBANQN010000004">
    <property type="protein sequence ID" value="KAK6792907.1"/>
    <property type="molecule type" value="Genomic_DNA"/>
</dbReference>
<keyword evidence="2" id="KW-1185">Reference proteome</keyword>
<reference evidence="1 2" key="1">
    <citation type="submission" date="2024-02" db="EMBL/GenBank/DDBJ databases">
        <title>de novo genome assembly of Solanum bulbocastanum strain 11H21.</title>
        <authorList>
            <person name="Hosaka A.J."/>
        </authorList>
    </citation>
    <scope>NUCLEOTIDE SEQUENCE [LARGE SCALE GENOMIC DNA]</scope>
    <source>
        <tissue evidence="1">Young leaves</tissue>
    </source>
</reference>
<dbReference type="AlphaFoldDB" id="A0AAN8TXX9"/>
<dbReference type="Proteomes" id="UP001371456">
    <property type="component" value="Unassembled WGS sequence"/>
</dbReference>
<organism evidence="1 2">
    <name type="scientific">Solanum bulbocastanum</name>
    <name type="common">Wild potato</name>
    <dbReference type="NCBI Taxonomy" id="147425"/>
    <lineage>
        <taxon>Eukaryota</taxon>
        <taxon>Viridiplantae</taxon>
        <taxon>Streptophyta</taxon>
        <taxon>Embryophyta</taxon>
        <taxon>Tracheophyta</taxon>
        <taxon>Spermatophyta</taxon>
        <taxon>Magnoliopsida</taxon>
        <taxon>eudicotyledons</taxon>
        <taxon>Gunneridae</taxon>
        <taxon>Pentapetalae</taxon>
        <taxon>asterids</taxon>
        <taxon>lamiids</taxon>
        <taxon>Solanales</taxon>
        <taxon>Solanaceae</taxon>
        <taxon>Solanoideae</taxon>
        <taxon>Solaneae</taxon>
        <taxon>Solanum</taxon>
    </lineage>
</organism>
<gene>
    <name evidence="1" type="ORF">RDI58_011988</name>
</gene>
<evidence type="ECO:0000313" key="2">
    <source>
        <dbReference type="Proteomes" id="UP001371456"/>
    </source>
</evidence>
<sequence length="26" mass="3007">MDDYVANFPKDIVNEILLRCPVKSLL</sequence>
<comment type="caution">
    <text evidence="1">The sequence shown here is derived from an EMBL/GenBank/DDBJ whole genome shotgun (WGS) entry which is preliminary data.</text>
</comment>